<keyword evidence="3" id="KW-1185">Reference proteome</keyword>
<feature type="region of interest" description="Disordered" evidence="1">
    <location>
        <begin position="229"/>
        <end position="250"/>
    </location>
</feature>
<evidence type="ECO:0000313" key="3">
    <source>
        <dbReference type="Proteomes" id="UP000002282"/>
    </source>
</evidence>
<reference evidence="2 3" key="2">
    <citation type="journal article" date="2007" name="PLoS Biol.">
        <title>Principles of genome evolution in the Drosophila melanogaster species group.</title>
        <authorList>
            <person name="Ranz J.M."/>
            <person name="Maurin D."/>
            <person name="Chan Y.S."/>
            <person name="von Grotthuss M."/>
            <person name="Hillier L.W."/>
            <person name="Roote J."/>
            <person name="Ashburner M."/>
            <person name="Bergman C.M."/>
        </authorList>
    </citation>
    <scope>NUCLEOTIDE SEQUENCE [LARGE SCALE GENOMIC DNA]</scope>
    <source>
        <strain evidence="3">Tai18E2 / Tucson 14021-0261.01</strain>
    </source>
</reference>
<dbReference type="PhylomeDB" id="B4P422"/>
<proteinExistence type="predicted"/>
<sequence>MAFNSAPHRKAKPTRLKNPLVIPTYQQQGTDCGLAKEKVPKMVSKRVTRNGPLSKAQAPEPTSKDTIRDMTRIKNHIDLAQASKNPIRAAGGGNAQVAPKYQSAGNVGSQPINTVRTSVPRSSHPKPTPKETRDCKETQELVFKDPKEMRAPKEPKSFRHFKEPKDQKEPKESKEPMESKEQKAKGADKSPNVTHRTARHNTNRTKNYFDKYLKFAFDLSTPEGVQKLEAHFFPDQNPTASGSANVNREE</sequence>
<organism evidence="2 3">
    <name type="scientific">Drosophila yakuba</name>
    <name type="common">Fruit fly</name>
    <dbReference type="NCBI Taxonomy" id="7245"/>
    <lineage>
        <taxon>Eukaryota</taxon>
        <taxon>Metazoa</taxon>
        <taxon>Ecdysozoa</taxon>
        <taxon>Arthropoda</taxon>
        <taxon>Hexapoda</taxon>
        <taxon>Insecta</taxon>
        <taxon>Pterygota</taxon>
        <taxon>Neoptera</taxon>
        <taxon>Endopterygota</taxon>
        <taxon>Diptera</taxon>
        <taxon>Brachycera</taxon>
        <taxon>Muscomorpha</taxon>
        <taxon>Ephydroidea</taxon>
        <taxon>Drosophilidae</taxon>
        <taxon>Drosophila</taxon>
        <taxon>Sophophora</taxon>
    </lineage>
</organism>
<feature type="compositionally biased region" description="Basic and acidic residues" evidence="1">
    <location>
        <begin position="128"/>
        <end position="188"/>
    </location>
</feature>
<dbReference type="KEGG" id="dya:Dyak_GE13313"/>
<feature type="region of interest" description="Disordered" evidence="1">
    <location>
        <begin position="1"/>
        <end position="23"/>
    </location>
</feature>
<feature type="region of interest" description="Disordered" evidence="1">
    <location>
        <begin position="43"/>
        <end position="66"/>
    </location>
</feature>
<gene>
    <name evidence="2" type="primary">Dyak\GE13313</name>
    <name evidence="2" type="synonym">dyak_GLEANR_13536</name>
    <name evidence="2" type="synonym">GE13313</name>
    <name evidence="2" type="ORF">Dyak_GE13313</name>
</gene>
<evidence type="ECO:0000313" key="2">
    <source>
        <dbReference type="EMBL" id="EDW90532.1"/>
    </source>
</evidence>
<feature type="compositionally biased region" description="Polar residues" evidence="1">
    <location>
        <begin position="236"/>
        <end position="250"/>
    </location>
</feature>
<feature type="region of interest" description="Disordered" evidence="1">
    <location>
        <begin position="82"/>
        <end position="207"/>
    </location>
</feature>
<dbReference type="HOGENOM" id="CLU_1190948_0_0_1"/>
<dbReference type="AlphaFoldDB" id="B4P422"/>
<dbReference type="OMA" id="EDHFFPN"/>
<name>B4P422_DROYA</name>
<dbReference type="Proteomes" id="UP000002282">
    <property type="component" value="Chromosome 2R"/>
</dbReference>
<feature type="compositionally biased region" description="Polar residues" evidence="1">
    <location>
        <begin position="103"/>
        <end position="121"/>
    </location>
</feature>
<evidence type="ECO:0000256" key="1">
    <source>
        <dbReference type="SAM" id="MobiDB-lite"/>
    </source>
</evidence>
<protein>
    <submittedName>
        <fullName evidence="2">Uncharacterized protein</fullName>
    </submittedName>
</protein>
<accession>B4P422</accession>
<reference evidence="2 3" key="1">
    <citation type="journal article" date="2007" name="Nature">
        <title>Evolution of genes and genomes on the Drosophila phylogeny.</title>
        <authorList>
            <consortium name="Drosophila 12 Genomes Consortium"/>
            <person name="Clark A.G."/>
            <person name="Eisen M.B."/>
            <person name="Smith D.R."/>
            <person name="Bergman C.M."/>
            <person name="Oliver B."/>
            <person name="Markow T.A."/>
            <person name="Kaufman T.C."/>
            <person name="Kellis M."/>
            <person name="Gelbart W."/>
            <person name="Iyer V.N."/>
            <person name="Pollard D.A."/>
            <person name="Sackton T.B."/>
            <person name="Larracuente A.M."/>
            <person name="Singh N.D."/>
            <person name="Abad J.P."/>
            <person name="Abt D.N."/>
            <person name="Adryan B."/>
            <person name="Aguade M."/>
            <person name="Akashi H."/>
            <person name="Anderson W.W."/>
            <person name="Aquadro C.F."/>
            <person name="Ardell D.H."/>
            <person name="Arguello R."/>
            <person name="Artieri C.G."/>
            <person name="Barbash D.A."/>
            <person name="Barker D."/>
            <person name="Barsanti P."/>
            <person name="Batterham P."/>
            <person name="Batzoglou S."/>
            <person name="Begun D."/>
            <person name="Bhutkar A."/>
            <person name="Blanco E."/>
            <person name="Bosak S.A."/>
            <person name="Bradley R.K."/>
            <person name="Brand A.D."/>
            <person name="Brent M.R."/>
            <person name="Brooks A.N."/>
            <person name="Brown R.H."/>
            <person name="Butlin R.K."/>
            <person name="Caggese C."/>
            <person name="Calvi B.R."/>
            <person name="Bernardo de Carvalho A."/>
            <person name="Caspi A."/>
            <person name="Castrezana S."/>
            <person name="Celniker S.E."/>
            <person name="Chang J.L."/>
            <person name="Chapple C."/>
            <person name="Chatterji S."/>
            <person name="Chinwalla A."/>
            <person name="Civetta A."/>
            <person name="Clifton S.W."/>
            <person name="Comeron J.M."/>
            <person name="Costello J.C."/>
            <person name="Coyne J.A."/>
            <person name="Daub J."/>
            <person name="David R.G."/>
            <person name="Delcher A.L."/>
            <person name="Delehaunty K."/>
            <person name="Do C.B."/>
            <person name="Ebling H."/>
            <person name="Edwards K."/>
            <person name="Eickbush T."/>
            <person name="Evans J.D."/>
            <person name="Filipski A."/>
            <person name="Findeiss S."/>
            <person name="Freyhult E."/>
            <person name="Fulton L."/>
            <person name="Fulton R."/>
            <person name="Garcia A.C."/>
            <person name="Gardiner A."/>
            <person name="Garfield D.A."/>
            <person name="Garvin B.E."/>
            <person name="Gibson G."/>
            <person name="Gilbert D."/>
            <person name="Gnerre S."/>
            <person name="Godfrey J."/>
            <person name="Good R."/>
            <person name="Gotea V."/>
            <person name="Gravely B."/>
            <person name="Greenberg A.J."/>
            <person name="Griffiths-Jones S."/>
            <person name="Gross S."/>
            <person name="Guigo R."/>
            <person name="Gustafson E.A."/>
            <person name="Haerty W."/>
            <person name="Hahn M.W."/>
            <person name="Halligan D.L."/>
            <person name="Halpern A.L."/>
            <person name="Halter G.M."/>
            <person name="Han M.V."/>
            <person name="Heger A."/>
            <person name="Hillier L."/>
            <person name="Hinrichs A.S."/>
            <person name="Holmes I."/>
            <person name="Hoskins R.A."/>
            <person name="Hubisz M.J."/>
            <person name="Hultmark D."/>
            <person name="Huntley M.A."/>
            <person name="Jaffe D.B."/>
            <person name="Jagadeeshan S."/>
            <person name="Jeck W.R."/>
            <person name="Johnson J."/>
            <person name="Jones C.D."/>
            <person name="Jordan W.C."/>
            <person name="Karpen G.H."/>
            <person name="Kataoka E."/>
            <person name="Keightley P.D."/>
            <person name="Kheradpour P."/>
            <person name="Kirkness E.F."/>
            <person name="Koerich L.B."/>
            <person name="Kristiansen K."/>
            <person name="Kudrna D."/>
            <person name="Kulathinal R.J."/>
            <person name="Kumar S."/>
            <person name="Kwok R."/>
            <person name="Lander E."/>
            <person name="Langley C.H."/>
            <person name="Lapoint R."/>
            <person name="Lazzaro B.P."/>
            <person name="Lee S.J."/>
            <person name="Levesque L."/>
            <person name="Li R."/>
            <person name="Lin C.F."/>
            <person name="Lin M.F."/>
            <person name="Lindblad-Toh K."/>
            <person name="Llopart A."/>
            <person name="Long M."/>
            <person name="Low L."/>
            <person name="Lozovsky E."/>
            <person name="Lu J."/>
            <person name="Luo M."/>
            <person name="Machado C.A."/>
            <person name="Makalowski W."/>
            <person name="Marzo M."/>
            <person name="Matsuda M."/>
            <person name="Matzkin L."/>
            <person name="McAllister B."/>
            <person name="McBride C.S."/>
            <person name="McKernan B."/>
            <person name="McKernan K."/>
            <person name="Mendez-Lago M."/>
            <person name="Minx P."/>
            <person name="Mollenhauer M.U."/>
            <person name="Montooth K."/>
            <person name="Mount S.M."/>
            <person name="Mu X."/>
            <person name="Myers E."/>
            <person name="Negre B."/>
            <person name="Newfeld S."/>
            <person name="Nielsen R."/>
            <person name="Noor M.A."/>
            <person name="O'Grady P."/>
            <person name="Pachter L."/>
            <person name="Papaceit M."/>
            <person name="Parisi M.J."/>
            <person name="Parisi M."/>
            <person name="Parts L."/>
            <person name="Pedersen J.S."/>
            <person name="Pesole G."/>
            <person name="Phillippy A.M."/>
            <person name="Ponting C.P."/>
            <person name="Pop M."/>
            <person name="Porcelli D."/>
            <person name="Powell J.R."/>
            <person name="Prohaska S."/>
            <person name="Pruitt K."/>
            <person name="Puig M."/>
            <person name="Quesneville H."/>
            <person name="Ram K.R."/>
            <person name="Rand D."/>
            <person name="Rasmussen M.D."/>
            <person name="Reed L.K."/>
            <person name="Reenan R."/>
            <person name="Reily A."/>
            <person name="Remington K.A."/>
            <person name="Rieger T.T."/>
            <person name="Ritchie M.G."/>
            <person name="Robin C."/>
            <person name="Rogers Y.H."/>
            <person name="Rohde C."/>
            <person name="Rozas J."/>
            <person name="Rubenfield M.J."/>
            <person name="Ruiz A."/>
            <person name="Russo S."/>
            <person name="Salzberg S.L."/>
            <person name="Sanchez-Gracia A."/>
            <person name="Saranga D.J."/>
            <person name="Sato H."/>
            <person name="Schaeffer S.W."/>
            <person name="Schatz M.C."/>
            <person name="Schlenke T."/>
            <person name="Schwartz R."/>
            <person name="Segarra C."/>
            <person name="Singh R.S."/>
            <person name="Sirot L."/>
            <person name="Sirota M."/>
            <person name="Sisneros N.B."/>
            <person name="Smith C.D."/>
            <person name="Smith T.F."/>
            <person name="Spieth J."/>
            <person name="Stage D.E."/>
            <person name="Stark A."/>
            <person name="Stephan W."/>
            <person name="Strausberg R.L."/>
            <person name="Strempel S."/>
            <person name="Sturgill D."/>
            <person name="Sutton G."/>
            <person name="Sutton G.G."/>
            <person name="Tao W."/>
            <person name="Teichmann S."/>
            <person name="Tobari Y.N."/>
            <person name="Tomimura Y."/>
            <person name="Tsolas J.M."/>
            <person name="Valente V.L."/>
            <person name="Venter E."/>
            <person name="Venter J.C."/>
            <person name="Vicario S."/>
            <person name="Vieira F.G."/>
            <person name="Vilella A.J."/>
            <person name="Villasante A."/>
            <person name="Walenz B."/>
            <person name="Wang J."/>
            <person name="Wasserman M."/>
            <person name="Watts T."/>
            <person name="Wilson D."/>
            <person name="Wilson R.K."/>
            <person name="Wing R.A."/>
            <person name="Wolfner M.F."/>
            <person name="Wong A."/>
            <person name="Wong G.K."/>
            <person name="Wu C.I."/>
            <person name="Wu G."/>
            <person name="Yamamoto D."/>
            <person name="Yang H.P."/>
            <person name="Yang S.P."/>
            <person name="Yorke J.A."/>
            <person name="Yoshida K."/>
            <person name="Zdobnov E."/>
            <person name="Zhang P."/>
            <person name="Zhang Y."/>
            <person name="Zimin A.V."/>
            <person name="Baldwin J."/>
            <person name="Abdouelleil A."/>
            <person name="Abdulkadir J."/>
            <person name="Abebe A."/>
            <person name="Abera B."/>
            <person name="Abreu J."/>
            <person name="Acer S.C."/>
            <person name="Aftuck L."/>
            <person name="Alexander A."/>
            <person name="An P."/>
            <person name="Anderson E."/>
            <person name="Anderson S."/>
            <person name="Arachi H."/>
            <person name="Azer M."/>
            <person name="Bachantsang P."/>
            <person name="Barry A."/>
            <person name="Bayul T."/>
            <person name="Berlin A."/>
            <person name="Bessette D."/>
            <person name="Bloom T."/>
            <person name="Blye J."/>
            <person name="Boguslavskiy L."/>
            <person name="Bonnet C."/>
            <person name="Boukhgalter B."/>
            <person name="Bourzgui I."/>
            <person name="Brown A."/>
            <person name="Cahill P."/>
            <person name="Channer S."/>
            <person name="Cheshatsang Y."/>
            <person name="Chuda L."/>
            <person name="Citroen M."/>
            <person name="Collymore A."/>
            <person name="Cooke P."/>
            <person name="Costello M."/>
            <person name="D'Aco K."/>
            <person name="Daza R."/>
            <person name="De Haan G."/>
            <person name="DeGray S."/>
            <person name="DeMaso C."/>
            <person name="Dhargay N."/>
            <person name="Dooley K."/>
            <person name="Dooley E."/>
            <person name="Doricent M."/>
            <person name="Dorje P."/>
            <person name="Dorjee K."/>
            <person name="Dupes A."/>
            <person name="Elong R."/>
            <person name="Falk J."/>
            <person name="Farina A."/>
            <person name="Faro S."/>
            <person name="Ferguson D."/>
            <person name="Fisher S."/>
            <person name="Foley C.D."/>
            <person name="Franke A."/>
            <person name="Friedrich D."/>
            <person name="Gadbois L."/>
            <person name="Gearin G."/>
            <person name="Gearin C.R."/>
            <person name="Giannoukos G."/>
            <person name="Goode T."/>
            <person name="Graham J."/>
            <person name="Grandbois E."/>
            <person name="Grewal S."/>
            <person name="Gyaltsen K."/>
            <person name="Hafez N."/>
            <person name="Hagos B."/>
            <person name="Hall J."/>
            <person name="Henson C."/>
            <person name="Hollinger A."/>
            <person name="Honan T."/>
            <person name="Huard M.D."/>
            <person name="Hughes L."/>
            <person name="Hurhula B."/>
            <person name="Husby M.E."/>
            <person name="Kamat A."/>
            <person name="Kanga B."/>
            <person name="Kashin S."/>
            <person name="Khazanovich D."/>
            <person name="Kisner P."/>
            <person name="Lance K."/>
            <person name="Lara M."/>
            <person name="Lee W."/>
            <person name="Lennon N."/>
            <person name="Letendre F."/>
            <person name="LeVine R."/>
            <person name="Lipovsky A."/>
            <person name="Liu X."/>
            <person name="Liu J."/>
            <person name="Liu S."/>
            <person name="Lokyitsang T."/>
            <person name="Lokyitsang Y."/>
            <person name="Lubonja R."/>
            <person name="Lui A."/>
            <person name="MacDonald P."/>
            <person name="Magnisalis V."/>
            <person name="Maru K."/>
            <person name="Matthews C."/>
            <person name="McCusker W."/>
            <person name="McDonough S."/>
            <person name="Mehta T."/>
            <person name="Meldrim J."/>
            <person name="Meneus L."/>
            <person name="Mihai O."/>
            <person name="Mihalev A."/>
            <person name="Mihova T."/>
            <person name="Mittelman R."/>
            <person name="Mlenga V."/>
            <person name="Montmayeur A."/>
            <person name="Mulrain L."/>
            <person name="Navidi A."/>
            <person name="Naylor J."/>
            <person name="Negash T."/>
            <person name="Nguyen T."/>
            <person name="Nguyen N."/>
            <person name="Nicol R."/>
            <person name="Norbu C."/>
            <person name="Norbu N."/>
            <person name="Novod N."/>
            <person name="O'Neill B."/>
            <person name="Osman S."/>
            <person name="Markiewicz E."/>
            <person name="Oyono O.L."/>
            <person name="Patti C."/>
            <person name="Phunkhang P."/>
            <person name="Pierre F."/>
            <person name="Priest M."/>
            <person name="Raghuraman S."/>
            <person name="Rege F."/>
            <person name="Reyes R."/>
            <person name="Rise C."/>
            <person name="Rogov P."/>
            <person name="Ross K."/>
            <person name="Ryan E."/>
            <person name="Settipalli S."/>
            <person name="Shea T."/>
            <person name="Sherpa N."/>
            <person name="Shi L."/>
            <person name="Shih D."/>
            <person name="Sparrow T."/>
            <person name="Spaulding J."/>
            <person name="Stalker J."/>
            <person name="Stange-Thomann N."/>
            <person name="Stavropoulos S."/>
            <person name="Stone C."/>
            <person name="Strader C."/>
            <person name="Tesfaye S."/>
            <person name="Thomson T."/>
            <person name="Thoulutsang Y."/>
            <person name="Thoulutsang D."/>
            <person name="Topham K."/>
            <person name="Topping I."/>
            <person name="Tsamla T."/>
            <person name="Vassiliev H."/>
            <person name="Vo A."/>
            <person name="Wangchuk T."/>
            <person name="Wangdi T."/>
            <person name="Weiand M."/>
            <person name="Wilkinson J."/>
            <person name="Wilson A."/>
            <person name="Yadav S."/>
            <person name="Young G."/>
            <person name="Yu Q."/>
            <person name="Zembek L."/>
            <person name="Zhong D."/>
            <person name="Zimmer A."/>
            <person name="Zwirko Z."/>
            <person name="Jaffe D.B."/>
            <person name="Alvarez P."/>
            <person name="Brockman W."/>
            <person name="Butler J."/>
            <person name="Chin C."/>
            <person name="Gnerre S."/>
            <person name="Grabherr M."/>
            <person name="Kleber M."/>
            <person name="Mauceli E."/>
            <person name="MacCallum I."/>
        </authorList>
    </citation>
    <scope>NUCLEOTIDE SEQUENCE [LARGE SCALE GENOMIC DNA]</scope>
    <source>
        <strain evidence="3">Tai18E2 / Tucson 14021-0261.01</strain>
    </source>
</reference>
<dbReference type="EMBL" id="CM000158">
    <property type="protein sequence ID" value="EDW90532.1"/>
    <property type="molecule type" value="Genomic_DNA"/>
</dbReference>
<dbReference type="OrthoDB" id="7860400at2759"/>